<feature type="transmembrane region" description="Helical" evidence="2">
    <location>
        <begin position="26"/>
        <end position="47"/>
    </location>
</feature>
<name>A0A072P3J1_9EURO</name>
<evidence type="ECO:0000313" key="3">
    <source>
        <dbReference type="EMBL" id="KEF54411.1"/>
    </source>
</evidence>
<keyword evidence="2" id="KW-0812">Transmembrane</keyword>
<dbReference type="Proteomes" id="UP000027920">
    <property type="component" value="Unassembled WGS sequence"/>
</dbReference>
<keyword evidence="2" id="KW-0472">Membrane</keyword>
<keyword evidence="4" id="KW-1185">Reference proteome</keyword>
<dbReference type="GeneID" id="25284486"/>
<organism evidence="3 4">
    <name type="scientific">Exophiala aquamarina CBS 119918</name>
    <dbReference type="NCBI Taxonomy" id="1182545"/>
    <lineage>
        <taxon>Eukaryota</taxon>
        <taxon>Fungi</taxon>
        <taxon>Dikarya</taxon>
        <taxon>Ascomycota</taxon>
        <taxon>Pezizomycotina</taxon>
        <taxon>Eurotiomycetes</taxon>
        <taxon>Chaetothyriomycetidae</taxon>
        <taxon>Chaetothyriales</taxon>
        <taxon>Herpotrichiellaceae</taxon>
        <taxon>Exophiala</taxon>
    </lineage>
</organism>
<sequence length="171" mass="18405">MSYQANHSQPNMGESILPASRPFSKWWPIGFAIASVVLYAVGGGLYGSSCATDGYYYYCSYGLWSGGIAMLSLGGITSTIAIILLIIYLVRRRTPTQCSSASRLNYQDQFAPPPPVNIQTPGPAYGRSRPTKPEADIRELSHHQPATGGKYCGRCGSSVQTPFCPKCGAQV</sequence>
<gene>
    <name evidence="3" type="ORF">A1O9_09577</name>
</gene>
<evidence type="ECO:0000256" key="1">
    <source>
        <dbReference type="SAM" id="MobiDB-lite"/>
    </source>
</evidence>
<proteinExistence type="predicted"/>
<dbReference type="RefSeq" id="XP_013257001.1">
    <property type="nucleotide sequence ID" value="XM_013401547.1"/>
</dbReference>
<dbReference type="AlphaFoldDB" id="A0A072P3J1"/>
<reference evidence="3 4" key="1">
    <citation type="submission" date="2013-03" db="EMBL/GenBank/DDBJ databases">
        <title>The Genome Sequence of Exophiala aquamarina CBS 119918.</title>
        <authorList>
            <consortium name="The Broad Institute Genomics Platform"/>
            <person name="Cuomo C."/>
            <person name="de Hoog S."/>
            <person name="Gorbushina A."/>
            <person name="Walker B."/>
            <person name="Young S.K."/>
            <person name="Zeng Q."/>
            <person name="Gargeya S."/>
            <person name="Fitzgerald M."/>
            <person name="Haas B."/>
            <person name="Abouelleil A."/>
            <person name="Allen A.W."/>
            <person name="Alvarado L."/>
            <person name="Arachchi H.M."/>
            <person name="Berlin A.M."/>
            <person name="Chapman S.B."/>
            <person name="Gainer-Dewar J."/>
            <person name="Goldberg J."/>
            <person name="Griggs A."/>
            <person name="Gujja S."/>
            <person name="Hansen M."/>
            <person name="Howarth C."/>
            <person name="Imamovic A."/>
            <person name="Ireland A."/>
            <person name="Larimer J."/>
            <person name="McCowan C."/>
            <person name="Murphy C."/>
            <person name="Pearson M."/>
            <person name="Poon T.W."/>
            <person name="Priest M."/>
            <person name="Roberts A."/>
            <person name="Saif S."/>
            <person name="Shea T."/>
            <person name="Sisk P."/>
            <person name="Sykes S."/>
            <person name="Wortman J."/>
            <person name="Nusbaum C."/>
            <person name="Birren B."/>
        </authorList>
    </citation>
    <scope>NUCLEOTIDE SEQUENCE [LARGE SCALE GENOMIC DNA]</scope>
    <source>
        <strain evidence="3 4">CBS 119918</strain>
    </source>
</reference>
<dbReference type="VEuPathDB" id="FungiDB:A1O9_09577"/>
<keyword evidence="2" id="KW-1133">Transmembrane helix</keyword>
<comment type="caution">
    <text evidence="3">The sequence shown here is derived from an EMBL/GenBank/DDBJ whole genome shotgun (WGS) entry which is preliminary data.</text>
</comment>
<protein>
    <submittedName>
        <fullName evidence="3">Uncharacterized protein</fullName>
    </submittedName>
</protein>
<dbReference type="EMBL" id="AMGV01000010">
    <property type="protein sequence ID" value="KEF54411.1"/>
    <property type="molecule type" value="Genomic_DNA"/>
</dbReference>
<accession>A0A072P3J1</accession>
<dbReference type="OrthoDB" id="3453456at2759"/>
<dbReference type="HOGENOM" id="CLU_128862_0_0_1"/>
<evidence type="ECO:0000256" key="2">
    <source>
        <dbReference type="SAM" id="Phobius"/>
    </source>
</evidence>
<feature type="region of interest" description="Disordered" evidence="1">
    <location>
        <begin position="108"/>
        <end position="133"/>
    </location>
</feature>
<feature type="transmembrane region" description="Helical" evidence="2">
    <location>
        <begin position="67"/>
        <end position="90"/>
    </location>
</feature>
<evidence type="ECO:0000313" key="4">
    <source>
        <dbReference type="Proteomes" id="UP000027920"/>
    </source>
</evidence>